<sequence length="416" mass="45170">MDSSKPQKTIVVGAGVIGSAIAYELQKRGHSVTLVDRDAPGNGASYGNMGSIAVTEFMPVARASTWKQIPGWLVNPKGPIRASPTYMPRLIPWFVRFLASSRPSVVQRLEAAGAALCERSLEDTRALLAELGMAEHLSSAGCLSLYASDQEYEADRERIDLLDRFGFDYELLDSKAIRALEPEITDNISKAILLPDNRTVADPNKLVLGLFQGFRGLGGTFRTAEVTGFERSDRINGVLLGDGDFVHADQVILSAGAFTARLSKLLNEPMPLETERGYHTQIMAPGIELTHSIIWPAKAFMVSPTAGGIRVGGTVEMAGLDAPPDYRRAKITVHRAREALPKLEVQDFAEWMGHRPAFPDTIPVMSASVKTAGVFYATGHGHLGLTHAATCARLMSDLVTGVKPAIDLEPYRVDRF</sequence>
<evidence type="ECO:0000259" key="2">
    <source>
        <dbReference type="Pfam" id="PF01266"/>
    </source>
</evidence>
<evidence type="ECO:0000313" key="3">
    <source>
        <dbReference type="EMBL" id="WWR47871.1"/>
    </source>
</evidence>
<organism evidence="3 4">
    <name type="scientific">Roseovarius phycicola</name>
    <dbReference type="NCBI Taxonomy" id="3080976"/>
    <lineage>
        <taxon>Bacteria</taxon>
        <taxon>Pseudomonadati</taxon>
        <taxon>Pseudomonadota</taxon>
        <taxon>Alphaproteobacteria</taxon>
        <taxon>Rhodobacterales</taxon>
        <taxon>Roseobacteraceae</taxon>
        <taxon>Roseovarius</taxon>
    </lineage>
</organism>
<dbReference type="Proteomes" id="UP001364156">
    <property type="component" value="Chromosome"/>
</dbReference>
<dbReference type="SUPFAM" id="SSF51905">
    <property type="entry name" value="FAD/NAD(P)-binding domain"/>
    <property type="match status" value="1"/>
</dbReference>
<reference evidence="3 4" key="1">
    <citation type="submission" date="2023-10" db="EMBL/GenBank/DDBJ databases">
        <title>Roseovarius strain S88 nov., isolated from a marine algae.</title>
        <authorList>
            <person name="Lee M.W."/>
            <person name="Lee J.K."/>
            <person name="Kim J.M."/>
            <person name="Choi D.G."/>
            <person name="Baek J.H."/>
            <person name="Bayburt H."/>
            <person name="Jung J.J."/>
            <person name="Han D.M."/>
            <person name="Jeon C.O."/>
        </authorList>
    </citation>
    <scope>NUCLEOTIDE SEQUENCE [LARGE SCALE GENOMIC DNA]</scope>
    <source>
        <strain evidence="3 4">S88</strain>
    </source>
</reference>
<dbReference type="InterPro" id="IPR036188">
    <property type="entry name" value="FAD/NAD-bd_sf"/>
</dbReference>
<dbReference type="Gene3D" id="3.50.50.60">
    <property type="entry name" value="FAD/NAD(P)-binding domain"/>
    <property type="match status" value="2"/>
</dbReference>
<dbReference type="RefSeq" id="WP_338550703.1">
    <property type="nucleotide sequence ID" value="NZ_CP146069.1"/>
</dbReference>
<keyword evidence="1" id="KW-0560">Oxidoreductase</keyword>
<feature type="domain" description="FAD dependent oxidoreductase" evidence="2">
    <location>
        <begin position="9"/>
        <end position="398"/>
    </location>
</feature>
<dbReference type="EMBL" id="CP146069">
    <property type="protein sequence ID" value="WWR47871.1"/>
    <property type="molecule type" value="Genomic_DNA"/>
</dbReference>
<name>A0ABZ2HMM1_9RHOB</name>
<keyword evidence="4" id="KW-1185">Reference proteome</keyword>
<accession>A0ABZ2HMM1</accession>
<protein>
    <submittedName>
        <fullName evidence="3">FAD-dependent oxidoreductase</fullName>
    </submittedName>
</protein>
<dbReference type="Pfam" id="PF01266">
    <property type="entry name" value="DAO"/>
    <property type="match status" value="1"/>
</dbReference>
<gene>
    <name evidence="3" type="ORF">RZ517_06785</name>
</gene>
<dbReference type="SUPFAM" id="SSF54373">
    <property type="entry name" value="FAD-linked reductases, C-terminal domain"/>
    <property type="match status" value="1"/>
</dbReference>
<dbReference type="PANTHER" id="PTHR13847:SF289">
    <property type="entry name" value="GLYCINE OXIDASE"/>
    <property type="match status" value="1"/>
</dbReference>
<proteinExistence type="predicted"/>
<dbReference type="PANTHER" id="PTHR13847">
    <property type="entry name" value="SARCOSINE DEHYDROGENASE-RELATED"/>
    <property type="match status" value="1"/>
</dbReference>
<dbReference type="Gene3D" id="3.30.9.10">
    <property type="entry name" value="D-Amino Acid Oxidase, subunit A, domain 2"/>
    <property type="match status" value="1"/>
</dbReference>
<evidence type="ECO:0000313" key="4">
    <source>
        <dbReference type="Proteomes" id="UP001364156"/>
    </source>
</evidence>
<dbReference type="InterPro" id="IPR006076">
    <property type="entry name" value="FAD-dep_OxRdtase"/>
</dbReference>
<evidence type="ECO:0000256" key="1">
    <source>
        <dbReference type="ARBA" id="ARBA00023002"/>
    </source>
</evidence>